<organism evidence="1 2">
    <name type="scientific">Thomasclavelia ramosa</name>
    <dbReference type="NCBI Taxonomy" id="1547"/>
    <lineage>
        <taxon>Bacteria</taxon>
        <taxon>Bacillati</taxon>
        <taxon>Bacillota</taxon>
        <taxon>Erysipelotrichia</taxon>
        <taxon>Erysipelotrichales</taxon>
        <taxon>Coprobacillaceae</taxon>
        <taxon>Thomasclavelia</taxon>
    </lineage>
</organism>
<gene>
    <name evidence="1" type="ORF">PM738_16860</name>
</gene>
<evidence type="ECO:0000313" key="2">
    <source>
        <dbReference type="Proteomes" id="UP001211987"/>
    </source>
</evidence>
<dbReference type="EMBL" id="JAQLKE010000041">
    <property type="protein sequence ID" value="MDB7085481.1"/>
    <property type="molecule type" value="Genomic_DNA"/>
</dbReference>
<dbReference type="RefSeq" id="WP_195992095.1">
    <property type="nucleotide sequence ID" value="NZ_BAABXX010000002.1"/>
</dbReference>
<dbReference type="Proteomes" id="UP001211987">
    <property type="component" value="Unassembled WGS sequence"/>
</dbReference>
<sequence length="87" mass="10637">MKNEEDMFSTEHPDIEKYIHWTDEEKKLIEEAEKDILPGLRDYPSYSKIIHSSMMNEKERKQTTEFRKRLVKEGKLTQERFEELENM</sequence>
<dbReference type="AlphaFoldDB" id="A0AB35ILQ4"/>
<protein>
    <submittedName>
        <fullName evidence="1">Uncharacterized protein</fullName>
    </submittedName>
</protein>
<name>A0AB35ILQ4_9FIRM</name>
<reference evidence="1" key="1">
    <citation type="submission" date="2023-01" db="EMBL/GenBank/DDBJ databases">
        <title>Human gut microbiome strain richness.</title>
        <authorList>
            <person name="Chen-Liaw A."/>
        </authorList>
    </citation>
    <scope>NUCLEOTIDE SEQUENCE</scope>
    <source>
        <strain evidence="1">1001217st2_G6_1001217B_191108</strain>
    </source>
</reference>
<accession>A0AB35ILQ4</accession>
<evidence type="ECO:0000313" key="1">
    <source>
        <dbReference type="EMBL" id="MDB7085481.1"/>
    </source>
</evidence>
<comment type="caution">
    <text evidence="1">The sequence shown here is derived from an EMBL/GenBank/DDBJ whole genome shotgun (WGS) entry which is preliminary data.</text>
</comment>
<proteinExistence type="predicted"/>